<evidence type="ECO:0000313" key="3">
    <source>
        <dbReference type="Proteomes" id="UP000324973"/>
    </source>
</evidence>
<keyword evidence="3" id="KW-1185">Reference proteome</keyword>
<dbReference type="AlphaFoldDB" id="A0A5D4XPJ9"/>
<dbReference type="Proteomes" id="UP000324973">
    <property type="component" value="Unassembled WGS sequence"/>
</dbReference>
<evidence type="ECO:0000313" key="2">
    <source>
        <dbReference type="EMBL" id="TYT26509.1"/>
    </source>
</evidence>
<feature type="transmembrane region" description="Helical" evidence="1">
    <location>
        <begin position="142"/>
        <end position="162"/>
    </location>
</feature>
<feature type="transmembrane region" description="Helical" evidence="1">
    <location>
        <begin position="106"/>
        <end position="130"/>
    </location>
</feature>
<feature type="transmembrane region" description="Helical" evidence="1">
    <location>
        <begin position="44"/>
        <end position="62"/>
    </location>
</feature>
<feature type="transmembrane region" description="Helical" evidence="1">
    <location>
        <begin position="12"/>
        <end position="32"/>
    </location>
</feature>
<keyword evidence="1" id="KW-0472">Membrane</keyword>
<feature type="transmembrane region" description="Helical" evidence="1">
    <location>
        <begin position="74"/>
        <end position="91"/>
    </location>
</feature>
<accession>A0A5D4XPJ9</accession>
<dbReference type="EMBL" id="VTFT01000001">
    <property type="protein sequence ID" value="TYT26509.1"/>
    <property type="molecule type" value="Genomic_DNA"/>
</dbReference>
<protein>
    <submittedName>
        <fullName evidence="2">Uncharacterized protein</fullName>
    </submittedName>
</protein>
<organism evidence="2 3">
    <name type="scientific">Luteimonas viscosa</name>
    <dbReference type="NCBI Taxonomy" id="1132694"/>
    <lineage>
        <taxon>Bacteria</taxon>
        <taxon>Pseudomonadati</taxon>
        <taxon>Pseudomonadota</taxon>
        <taxon>Gammaproteobacteria</taxon>
        <taxon>Lysobacterales</taxon>
        <taxon>Lysobacteraceae</taxon>
        <taxon>Luteimonas</taxon>
    </lineage>
</organism>
<evidence type="ECO:0000256" key="1">
    <source>
        <dbReference type="SAM" id="Phobius"/>
    </source>
</evidence>
<feature type="transmembrane region" description="Helical" evidence="1">
    <location>
        <begin position="174"/>
        <end position="193"/>
    </location>
</feature>
<sequence length="198" mass="21575">MPVPSLLTRKRRLYALLAAVSGLLLLLALLPWPGIDRADPVLKLVLAISAGGLATALMLWWAPSLLDIYPREKVWRILLEGVPPLALYMWTVDRWPAVLAQTPAGAMRIAIACAPILLVLWACIAFVRYVRMLDELQQRVELVSVSLAAGLLCLLAAAAGILHAAGMLQIAGHAALWAFPVLAVAYSLIRVALTRRYE</sequence>
<keyword evidence="1" id="KW-0812">Transmembrane</keyword>
<proteinExistence type="predicted"/>
<name>A0A5D4XPJ9_9GAMM</name>
<dbReference type="RefSeq" id="WP_149103060.1">
    <property type="nucleotide sequence ID" value="NZ_VTFT01000001.1"/>
</dbReference>
<gene>
    <name evidence="2" type="ORF">FZO89_09700</name>
</gene>
<comment type="caution">
    <text evidence="2">The sequence shown here is derived from an EMBL/GenBank/DDBJ whole genome shotgun (WGS) entry which is preliminary data.</text>
</comment>
<keyword evidence="1" id="KW-1133">Transmembrane helix</keyword>
<reference evidence="2 3" key="1">
    <citation type="submission" date="2019-08" db="EMBL/GenBank/DDBJ databases">
        <title>Luteimonas viscosus sp. nov., isolated from soil of a sunflower field.</title>
        <authorList>
            <person name="Jianli Z."/>
            <person name="Ying Z."/>
        </authorList>
    </citation>
    <scope>NUCLEOTIDE SEQUENCE [LARGE SCALE GENOMIC DNA]</scope>
    <source>
        <strain evidence="2 3">XBU10</strain>
    </source>
</reference>